<dbReference type="InterPro" id="IPR043519">
    <property type="entry name" value="NT_sf"/>
</dbReference>
<dbReference type="SUPFAM" id="SSF81631">
    <property type="entry name" value="PAP/OAS1 substrate-binding domain"/>
    <property type="match status" value="1"/>
</dbReference>
<dbReference type="EMBL" id="CP013213">
    <property type="protein sequence ID" value="AMC92878.1"/>
    <property type="molecule type" value="Genomic_DNA"/>
</dbReference>
<sequence>MMRIEREMMETIHSFIEKHPDIQCAYLNGSRANPNAPIDIYQDYDLVCVVDSLIPYLNTSSWLNQLGTVSFIQEPNWHVKGDRSIQWYGWLILFEDHNRIDLTLETRDHFMSKTKDSMTKVLYDPHHYFDQNIVSSDRDYWISKPSQAIFHESVNNFWWCLNNVGKGIMRDEMPYALKMFHQECIGALDQVIEWDLAFQHTFKLNPGKLGKWFKDFMEPHDYERYLKTYTSAKKDALWEGIDCAMDLMSLYAKRVAKALDYPYIESEEHAIRSYLSWIKLTKHQHQ</sequence>
<dbReference type="AlphaFoldDB" id="A0A109UGL4"/>
<evidence type="ECO:0000313" key="1">
    <source>
        <dbReference type="EMBL" id="AMC92878.1"/>
    </source>
</evidence>
<dbReference type="OrthoDB" id="9776406at2"/>
<dbReference type="Pfam" id="PF04439">
    <property type="entry name" value="Adenyl_transf"/>
    <property type="match status" value="1"/>
</dbReference>
<protein>
    <recommendedName>
        <fullName evidence="3">Aminoglycoside adenylyltransferase</fullName>
    </recommendedName>
</protein>
<dbReference type="Gene3D" id="1.20.120.330">
    <property type="entry name" value="Nucleotidyltransferases domain 2"/>
    <property type="match status" value="1"/>
</dbReference>
<dbReference type="SUPFAM" id="SSF81301">
    <property type="entry name" value="Nucleotidyltransferase"/>
    <property type="match status" value="1"/>
</dbReference>
<organism evidence="1 2">
    <name type="scientific">Erysipelothrix larvae</name>
    <dbReference type="NCBI Taxonomy" id="1514105"/>
    <lineage>
        <taxon>Bacteria</taxon>
        <taxon>Bacillati</taxon>
        <taxon>Bacillota</taxon>
        <taxon>Erysipelotrichia</taxon>
        <taxon>Erysipelotrichales</taxon>
        <taxon>Erysipelotrichaceae</taxon>
        <taxon>Erysipelothrix</taxon>
    </lineage>
</organism>
<keyword evidence="2" id="KW-1185">Reference proteome</keyword>
<dbReference type="RefSeq" id="WP_067630935.1">
    <property type="nucleotide sequence ID" value="NZ_CP013213.1"/>
</dbReference>
<dbReference type="STRING" id="1514105.AOC36_02425"/>
<accession>A0A109UGL4</accession>
<evidence type="ECO:0000313" key="2">
    <source>
        <dbReference type="Proteomes" id="UP000063781"/>
    </source>
</evidence>
<dbReference type="KEGG" id="erl:AOC36_02425"/>
<name>A0A109UGL4_9FIRM</name>
<gene>
    <name evidence="1" type="ORF">AOC36_02425</name>
</gene>
<dbReference type="Gene3D" id="3.30.460.10">
    <property type="entry name" value="Beta Polymerase, domain 2"/>
    <property type="match status" value="1"/>
</dbReference>
<reference evidence="1 2" key="1">
    <citation type="submission" date="2015-10" db="EMBL/GenBank/DDBJ databases">
        <title>Erysipelothrix larvae sp. LV19 isolated from the larval gut of the rhinoceros beetle, Trypoxylus dichotomus.</title>
        <authorList>
            <person name="Lim S."/>
            <person name="Kim B.-C."/>
        </authorList>
    </citation>
    <scope>NUCLEOTIDE SEQUENCE [LARGE SCALE GENOMIC DNA]</scope>
    <source>
        <strain evidence="1 2">LV19</strain>
    </source>
</reference>
<proteinExistence type="predicted"/>
<dbReference type="Proteomes" id="UP000063781">
    <property type="component" value="Chromosome"/>
</dbReference>
<evidence type="ECO:0008006" key="3">
    <source>
        <dbReference type="Google" id="ProtNLM"/>
    </source>
</evidence>
<dbReference type="InterPro" id="IPR007530">
    <property type="entry name" value="Aminoglycoside_adenylylTfrase"/>
</dbReference>